<gene>
    <name evidence="1" type="ORF">NJT12_15940</name>
</gene>
<dbReference type="Proteomes" id="UP001212170">
    <property type="component" value="Unassembled WGS sequence"/>
</dbReference>
<dbReference type="EMBL" id="JAMZNK010000028">
    <property type="protein sequence ID" value="MDA6071107.1"/>
    <property type="molecule type" value="Genomic_DNA"/>
</dbReference>
<organism evidence="1 2">
    <name type="scientific">Flavobacterium azizsancarii</name>
    <dbReference type="NCBI Taxonomy" id="2961580"/>
    <lineage>
        <taxon>Bacteria</taxon>
        <taxon>Pseudomonadati</taxon>
        <taxon>Bacteroidota</taxon>
        <taxon>Flavobacteriia</taxon>
        <taxon>Flavobacteriales</taxon>
        <taxon>Flavobacteriaceae</taxon>
        <taxon>Flavobacterium</taxon>
    </lineage>
</organism>
<evidence type="ECO:0000313" key="1">
    <source>
        <dbReference type="EMBL" id="MDA6071107.1"/>
    </source>
</evidence>
<accession>A0ABT4WEX0</accession>
<comment type="caution">
    <text evidence="1">The sequence shown here is derived from an EMBL/GenBank/DDBJ whole genome shotgun (WGS) entry which is preliminary data.</text>
</comment>
<protein>
    <submittedName>
        <fullName evidence="1">Uncharacterized protein</fullName>
    </submittedName>
</protein>
<dbReference type="RefSeq" id="WP_271336924.1">
    <property type="nucleotide sequence ID" value="NZ_JAMZNK010000028.1"/>
</dbReference>
<reference evidence="1 2" key="1">
    <citation type="journal article" date="2023" name="Chemosphere">
        <title>Whole genome analysis of Flavobacterium aziz-sancarii sp. nov., isolated from Ardley Island (Antarctica), revealed a rich resistome and bioremediation potential.</title>
        <authorList>
            <person name="Otur C."/>
            <person name="Okay S."/>
            <person name="Kurt-Kizildogan A."/>
        </authorList>
    </citation>
    <scope>NUCLEOTIDE SEQUENCE [LARGE SCALE GENOMIC DNA]</scope>
    <source>
        <strain evidence="1 2">AC</strain>
    </source>
</reference>
<name>A0ABT4WEX0_9FLAO</name>
<sequence>MKELIQQFEEKLKRHLENTFSASPGTDNIKRLSETEKTVYDFVDNYILESDFIAADLEPSVQYILDEFAKSKINYIE</sequence>
<proteinExistence type="predicted"/>
<keyword evidence="2" id="KW-1185">Reference proteome</keyword>
<evidence type="ECO:0000313" key="2">
    <source>
        <dbReference type="Proteomes" id="UP001212170"/>
    </source>
</evidence>